<feature type="domain" description="ABC transporter" evidence="4">
    <location>
        <begin position="333"/>
        <end position="545"/>
    </location>
</feature>
<dbReference type="PANTHER" id="PTHR42855">
    <property type="entry name" value="ABC TRANSPORTER ATP-BINDING SUBUNIT"/>
    <property type="match status" value="1"/>
</dbReference>
<keyword evidence="3" id="KW-0175">Coiled coil</keyword>
<dbReference type="InterPro" id="IPR017871">
    <property type="entry name" value="ABC_transporter-like_CS"/>
</dbReference>
<dbReference type="InterPro" id="IPR027417">
    <property type="entry name" value="P-loop_NTPase"/>
</dbReference>
<feature type="coiled-coil region" evidence="3">
    <location>
        <begin position="570"/>
        <end position="597"/>
    </location>
</feature>
<keyword evidence="1" id="KW-0547">Nucleotide-binding</keyword>
<feature type="coiled-coil region" evidence="3">
    <location>
        <begin position="94"/>
        <end position="121"/>
    </location>
</feature>
<dbReference type="OrthoDB" id="9801441at2"/>
<dbReference type="PROSITE" id="PS00211">
    <property type="entry name" value="ABC_TRANSPORTER_1"/>
    <property type="match status" value="2"/>
</dbReference>
<dbReference type="GO" id="GO:0016887">
    <property type="term" value="F:ATP hydrolysis activity"/>
    <property type="evidence" value="ECO:0007669"/>
    <property type="project" value="InterPro"/>
</dbReference>
<evidence type="ECO:0000313" key="5">
    <source>
        <dbReference type="EMBL" id="MCR2044102.1"/>
    </source>
</evidence>
<gene>
    <name evidence="5" type="primary">abc-f</name>
    <name evidence="5" type="ORF">NSA23_08215</name>
</gene>
<dbReference type="Proteomes" id="UP001142078">
    <property type="component" value="Unassembled WGS sequence"/>
</dbReference>
<dbReference type="Pfam" id="PF12848">
    <property type="entry name" value="ABC_tran_Xtn"/>
    <property type="match status" value="1"/>
</dbReference>
<name>A0A9X2S6W2_9FIRM</name>
<dbReference type="InterPro" id="IPR003593">
    <property type="entry name" value="AAA+_ATPase"/>
</dbReference>
<dbReference type="InterPro" id="IPR051309">
    <property type="entry name" value="ABCF_ATPase"/>
</dbReference>
<dbReference type="Gene3D" id="3.40.50.300">
    <property type="entry name" value="P-loop containing nucleotide triphosphate hydrolases"/>
    <property type="match status" value="2"/>
</dbReference>
<keyword evidence="6" id="KW-1185">Reference proteome</keyword>
<evidence type="ECO:0000256" key="3">
    <source>
        <dbReference type="SAM" id="Coils"/>
    </source>
</evidence>
<organism evidence="5 6">
    <name type="scientific">Anaerosalibacter massiliensis</name>
    <dbReference type="NCBI Taxonomy" id="1347392"/>
    <lineage>
        <taxon>Bacteria</taxon>
        <taxon>Bacillati</taxon>
        <taxon>Bacillota</taxon>
        <taxon>Tissierellia</taxon>
        <taxon>Tissierellales</taxon>
        <taxon>Sporanaerobacteraceae</taxon>
        <taxon>Anaerosalibacter</taxon>
    </lineage>
</organism>
<comment type="caution">
    <text evidence="5">The sequence shown here is derived from an EMBL/GenBank/DDBJ whole genome shotgun (WGS) entry which is preliminary data.</text>
</comment>
<dbReference type="PANTHER" id="PTHR42855:SF2">
    <property type="entry name" value="DRUG RESISTANCE ABC TRANSPORTER,ATP-BINDING PROTEIN"/>
    <property type="match status" value="1"/>
</dbReference>
<dbReference type="RefSeq" id="WP_042682906.1">
    <property type="nucleotide sequence ID" value="NZ_CABKTM010000049.1"/>
</dbReference>
<proteinExistence type="predicted"/>
<dbReference type="FunFam" id="3.40.50.300:FF:000011">
    <property type="entry name" value="Putative ABC transporter ATP-binding component"/>
    <property type="match status" value="1"/>
</dbReference>
<feature type="domain" description="ABC transporter" evidence="4">
    <location>
        <begin position="4"/>
        <end position="259"/>
    </location>
</feature>
<dbReference type="AlphaFoldDB" id="A0A9X2S6W2"/>
<dbReference type="EMBL" id="JANJZL010000004">
    <property type="protein sequence ID" value="MCR2044102.1"/>
    <property type="molecule type" value="Genomic_DNA"/>
</dbReference>
<dbReference type="GO" id="GO:0005524">
    <property type="term" value="F:ATP binding"/>
    <property type="evidence" value="ECO:0007669"/>
    <property type="project" value="UniProtKB-KW"/>
</dbReference>
<dbReference type="InterPro" id="IPR003439">
    <property type="entry name" value="ABC_transporter-like_ATP-bd"/>
</dbReference>
<dbReference type="InterPro" id="IPR032781">
    <property type="entry name" value="ABC_tran_Xtn"/>
</dbReference>
<dbReference type="Pfam" id="PF00005">
    <property type="entry name" value="ABC_tran"/>
    <property type="match status" value="2"/>
</dbReference>
<dbReference type="SUPFAM" id="SSF52540">
    <property type="entry name" value="P-loop containing nucleoside triphosphate hydrolases"/>
    <property type="match status" value="2"/>
</dbReference>
<sequence length="627" mass="73534">MIECSANNITKYYGANKIFENISIELKTNERVGLIGQNGCGKTTLMKILVGIEDYQKGSISFRKEVKVGYLEQIFDCEPNTTVIEILQGAFQNIWDIKRKMKHLENQLKKLEGKALSAVMENYGLLMDKYELQGGYEIETNINKICQGLNITDNYKEIPFEQLSGGEKTRVMLGKLLLEEPDILLLDEPTNHLDINSIEWLENFLQNYKGTVLIISHDRRFLDQVVGKIIELTPTGTSVYDGNYSYYTIEKERRFLLEYRAYENNQKKIQQMERQIQRYRIWGAMRDSEKMYKRAKELEKRLEKTEVLERPILENRKIRLSHKDTQRSGKIVLKVKELSKSFREKKLFADLSFTVFYQDHICIIGENGSGKTTLLKIILGELQSDKGTISLGANVKVGYLPQNISFENEEMTLLEYFTDLHMINEREARSELAKMLFIKDDVYKKIRNLSGGEKSRLKLCSLIYQNINFMILDEPTNHLDIDSREILEETLFHFKGTILFVSHDRYFIQKIANKIMVIKSYNGKLYPMSYEDYLEELQKETAEIPNTQKINPPRKTQKKSTGKPINQYKLAKIEKKLELLEEKLNIIQKQMILYNADAEKLYELYKEKDQFESEYEKAFILWEELQK</sequence>
<reference evidence="5" key="1">
    <citation type="submission" date="2022-07" db="EMBL/GenBank/DDBJ databases">
        <title>Enhanced cultured diversity of the mouse gut microbiota enables custom-made synthetic communities.</title>
        <authorList>
            <person name="Afrizal A."/>
        </authorList>
    </citation>
    <scope>NUCLEOTIDE SEQUENCE</scope>
    <source>
        <strain evidence="5">DSM 29482</strain>
    </source>
</reference>
<evidence type="ECO:0000256" key="1">
    <source>
        <dbReference type="ARBA" id="ARBA00022741"/>
    </source>
</evidence>
<protein>
    <submittedName>
        <fullName evidence="5">ABC-F type ribosomal protection protein</fullName>
    </submittedName>
</protein>
<accession>A0A9X2S6W2</accession>
<dbReference type="SMART" id="SM00382">
    <property type="entry name" value="AAA"/>
    <property type="match status" value="2"/>
</dbReference>
<dbReference type="NCBIfam" id="NF000355">
    <property type="entry name" value="ribo_prot_ABC_F"/>
    <property type="match status" value="1"/>
</dbReference>
<dbReference type="CDD" id="cd03221">
    <property type="entry name" value="ABCF_EF-3"/>
    <property type="match status" value="2"/>
</dbReference>
<evidence type="ECO:0000313" key="6">
    <source>
        <dbReference type="Proteomes" id="UP001142078"/>
    </source>
</evidence>
<dbReference type="PROSITE" id="PS50893">
    <property type="entry name" value="ABC_TRANSPORTER_2"/>
    <property type="match status" value="2"/>
</dbReference>
<evidence type="ECO:0000256" key="2">
    <source>
        <dbReference type="ARBA" id="ARBA00022840"/>
    </source>
</evidence>
<keyword evidence="2" id="KW-0067">ATP-binding</keyword>
<evidence type="ECO:0000259" key="4">
    <source>
        <dbReference type="PROSITE" id="PS50893"/>
    </source>
</evidence>